<dbReference type="GO" id="GO:0019290">
    <property type="term" value="P:siderophore biosynthetic process"/>
    <property type="evidence" value="ECO:0007669"/>
    <property type="project" value="InterPro"/>
</dbReference>
<gene>
    <name evidence="4" type="ORF">ELS19_17935</name>
</gene>
<accession>A0A482T165</accession>
<dbReference type="Pfam" id="PF04183">
    <property type="entry name" value="IucA_IucC"/>
    <property type="match status" value="1"/>
</dbReference>
<dbReference type="EMBL" id="RZHH01000003">
    <property type="protein sequence ID" value="RYJ08420.1"/>
    <property type="molecule type" value="Genomic_DNA"/>
</dbReference>
<feature type="domain" description="Aerobactin siderophore biosynthesis IucA/IucC N-terminal" evidence="2">
    <location>
        <begin position="228"/>
        <end position="476"/>
    </location>
</feature>
<dbReference type="GO" id="GO:0016881">
    <property type="term" value="F:acid-amino acid ligase activity"/>
    <property type="evidence" value="ECO:0007669"/>
    <property type="project" value="UniProtKB-ARBA"/>
</dbReference>
<proteinExistence type="predicted"/>
<dbReference type="Gene3D" id="1.10.510.40">
    <property type="match status" value="1"/>
</dbReference>
<dbReference type="PANTHER" id="PTHR34384:SF5">
    <property type="entry name" value="L-2,3-DIAMINOPROPANOATE--CITRATE LIGASE"/>
    <property type="match status" value="1"/>
</dbReference>
<comment type="caution">
    <text evidence="4">The sequence shown here is derived from an EMBL/GenBank/DDBJ whole genome shotgun (WGS) entry which is preliminary data.</text>
</comment>
<dbReference type="Proteomes" id="UP000294028">
    <property type="component" value="Unassembled WGS sequence"/>
</dbReference>
<evidence type="ECO:0000259" key="3">
    <source>
        <dbReference type="Pfam" id="PF06276"/>
    </source>
</evidence>
<feature type="region of interest" description="Disordered" evidence="1">
    <location>
        <begin position="662"/>
        <end position="687"/>
    </location>
</feature>
<evidence type="ECO:0000259" key="2">
    <source>
        <dbReference type="Pfam" id="PF04183"/>
    </source>
</evidence>
<sequence>MTRRLWRDGTDESSALDHAALTDLEREALPAAYHYAEQYDLSTPPDEEYRRRLVPARRSVRERVLGGLARDAPAGIPDPVTVTAGGASIAATIDEVPGARDVTFIDQLPDSDDAESLLVIPFPDAGASVVAPVLAHGAFDRFQFGSWAVICRQGRVEPLDTPEVVATLLEQQGAFSTVNDAERFRSEVGESVANLALAYLGRRVLWDTLDRTPRPTGQGSRPAADASAFFDRLVIGGHPIHPGAKLRRNMSPTESLSFAPEFTDSIQLRFVAVRNPHTLSVSADGISLTERLYSVFPGLAAAVDESLPAGHGREEYAVLPVHPWQFRHVVPDRYADACQAGRVVPISEYSRSATPLLSLRTVVPSSAETSLATPPHLKLAIGVQTTNAVRTLSPNVVADGPQLGRIVKQKCENESFERFGVRSEPAAACYYPPDGPHPDGDGYDAVRHLGALIRPHPATHPIVGDSEQAVTAASVLSCPPPGEQSVLAALLDAYADNEATMDRDETVKQFLSSYLDAVVPGPLTLLIKHGIGLEAHLQNTAVVFDNGQPTGALVSDFGDVRLLEPRLDVSFDPYPGSDVCTRDPEAAREKLWYALFQNHLGELVARLTATEPISETDCWSLVRRCCENVFDNLAADGSVPDDRVSADRDSLFAPKLGHKPLTAMRISGDGGEQPRTTVPNPLFEVED</sequence>
<dbReference type="PANTHER" id="PTHR34384">
    <property type="entry name" value="L-2,3-DIAMINOPROPANOATE--CITRATE LIGASE"/>
    <property type="match status" value="1"/>
</dbReference>
<dbReference type="AlphaFoldDB" id="A0A482T165"/>
<evidence type="ECO:0000313" key="5">
    <source>
        <dbReference type="Proteomes" id="UP000294028"/>
    </source>
</evidence>
<name>A0A482T165_9EURY</name>
<dbReference type="InterPro" id="IPR022770">
    <property type="entry name" value="IucA/IucC-like_C"/>
</dbReference>
<evidence type="ECO:0000313" key="4">
    <source>
        <dbReference type="EMBL" id="RYJ08420.1"/>
    </source>
</evidence>
<reference evidence="4 5" key="1">
    <citation type="submission" date="2018-12" db="EMBL/GenBank/DDBJ databases">
        <title>Genome analysis provides insights into bioremediation potentialities of Halogeometricum borinquense strain N11.</title>
        <authorList>
            <person name="Najjari A."/>
            <person name="Youssef N."/>
            <person name="Fhoula I."/>
            <person name="Ben Dhia O."/>
            <person name="Mahjoubi M."/>
            <person name="Ouzari H.I."/>
            <person name="Cherif A."/>
        </authorList>
    </citation>
    <scope>NUCLEOTIDE SEQUENCE [LARGE SCALE GENOMIC DNA]</scope>
    <source>
        <strain evidence="4 5">N11</strain>
    </source>
</reference>
<evidence type="ECO:0000256" key="1">
    <source>
        <dbReference type="SAM" id="MobiDB-lite"/>
    </source>
</evidence>
<dbReference type="RefSeq" id="WP_129786324.1">
    <property type="nucleotide sequence ID" value="NZ_RZHH01000003.1"/>
</dbReference>
<protein>
    <submittedName>
        <fullName evidence="4">IucA/IucC family siderophore biosynthesis protein</fullName>
    </submittedName>
</protein>
<feature type="domain" description="Aerobactin siderophore biosynthesis IucA/IucC-like C-terminal" evidence="3">
    <location>
        <begin position="509"/>
        <end position="669"/>
    </location>
</feature>
<dbReference type="Pfam" id="PF06276">
    <property type="entry name" value="FhuF"/>
    <property type="match status" value="1"/>
</dbReference>
<dbReference type="InterPro" id="IPR037455">
    <property type="entry name" value="LucA/IucC-like"/>
</dbReference>
<organism evidence="4 5">
    <name type="scientific">Halogeometricum borinquense</name>
    <dbReference type="NCBI Taxonomy" id="60847"/>
    <lineage>
        <taxon>Archaea</taxon>
        <taxon>Methanobacteriati</taxon>
        <taxon>Methanobacteriota</taxon>
        <taxon>Stenosarchaea group</taxon>
        <taxon>Halobacteria</taxon>
        <taxon>Halobacteriales</taxon>
        <taxon>Haloferacaceae</taxon>
        <taxon>Halogeometricum</taxon>
    </lineage>
</organism>
<dbReference type="InterPro" id="IPR007310">
    <property type="entry name" value="Aerobactin_biosyn_IucA/IucC_N"/>
</dbReference>